<accession>A0A1K2HL71</accession>
<feature type="transmembrane region" description="Helical" evidence="7">
    <location>
        <begin position="321"/>
        <end position="344"/>
    </location>
</feature>
<comment type="subcellular location">
    <subcellularLocation>
        <location evidence="1">Cell inner membrane</location>
        <topology evidence="1">Multi-pass membrane protein</topology>
    </subcellularLocation>
</comment>
<dbReference type="GO" id="GO:0015297">
    <property type="term" value="F:antiporter activity"/>
    <property type="evidence" value="ECO:0007669"/>
    <property type="project" value="InterPro"/>
</dbReference>
<keyword evidence="5 7" id="KW-1133">Transmembrane helix</keyword>
<dbReference type="RefSeq" id="WP_072428981.1">
    <property type="nucleotide sequence ID" value="NZ_FPKR01000009.1"/>
</dbReference>
<sequence>MSRTTTSAVKPSLLALAWPIFIEQLLHLTTGMVDTFMVSHISDDAVAALGTANQIVVLFVILFGFVGIGTSVVVTHHLGGGDRAGADRIAATAIGVNTWLGLLASLFVYFAAEPLLKLMQLSPALREYALPFLALMGGTLFLEAMNLAISAVLRAHGHTRDPMLVAIGQNILNIIGNAVLLFGLFGAPKMGVVGVALSTVFSRLVACLVMWALLEYRIHLSVRARDFFDVSRERLARILHIGLPAAGEQISWYLAFMTVTAFTARMGDQALATQSYAMQLVWVVVLCSVAIGLATEIVIGHLVGAGQFDEAYRQLLRSLRVGFGIALIVAALVALFAPLLLGIFTSDPAIIATGALLMRIGLILEPGRVFNIVVINSLRATGDARYPVLIGAFSMWGVLAFGSWLLGTFFGLGLVGVWIAMAADEWLRGMLMYRRWKQRKWLKYAQRTHAKVQAGVHGEPASA</sequence>
<dbReference type="InterPro" id="IPR048279">
    <property type="entry name" value="MdtK-like"/>
</dbReference>
<dbReference type="CDD" id="cd13134">
    <property type="entry name" value="MATE_like_8"/>
    <property type="match status" value="1"/>
</dbReference>
<evidence type="ECO:0000313" key="8">
    <source>
        <dbReference type="EMBL" id="SFZ77534.1"/>
    </source>
</evidence>
<keyword evidence="3" id="KW-1003">Cell membrane</keyword>
<dbReference type="OrthoDB" id="9806302at2"/>
<dbReference type="Proteomes" id="UP000186513">
    <property type="component" value="Unassembled WGS sequence"/>
</dbReference>
<name>A0A1K2HL71_9NEIS</name>
<dbReference type="PANTHER" id="PTHR42925:SF1">
    <property type="entry name" value="VIRULENCE FACTOR MVIN"/>
    <property type="match status" value="1"/>
</dbReference>
<feature type="transmembrane region" description="Helical" evidence="7">
    <location>
        <begin position="350"/>
        <end position="374"/>
    </location>
</feature>
<feature type="transmembrane region" description="Helical" evidence="7">
    <location>
        <begin position="165"/>
        <end position="185"/>
    </location>
</feature>
<evidence type="ECO:0000256" key="7">
    <source>
        <dbReference type="SAM" id="Phobius"/>
    </source>
</evidence>
<dbReference type="InterPro" id="IPR002528">
    <property type="entry name" value="MATE_fam"/>
</dbReference>
<feature type="transmembrane region" description="Helical" evidence="7">
    <location>
        <begin position="45"/>
        <end position="68"/>
    </location>
</feature>
<gene>
    <name evidence="8" type="ORF">SAMN02745887_02476</name>
</gene>
<feature type="transmembrane region" description="Helical" evidence="7">
    <location>
        <begin position="276"/>
        <end position="300"/>
    </location>
</feature>
<dbReference type="Pfam" id="PF01554">
    <property type="entry name" value="MatE"/>
    <property type="match status" value="2"/>
</dbReference>
<reference evidence="8 9" key="1">
    <citation type="submission" date="2016-11" db="EMBL/GenBank/DDBJ databases">
        <authorList>
            <person name="Jaros S."/>
            <person name="Januszkiewicz K."/>
            <person name="Wedrychowicz H."/>
        </authorList>
    </citation>
    <scope>NUCLEOTIDE SEQUENCE [LARGE SCALE GENOMIC DNA]</scope>
    <source>
        <strain evidence="8 9">DSM 18899</strain>
    </source>
</reference>
<evidence type="ECO:0000256" key="5">
    <source>
        <dbReference type="ARBA" id="ARBA00022989"/>
    </source>
</evidence>
<feature type="transmembrane region" description="Helical" evidence="7">
    <location>
        <begin position="191"/>
        <end position="214"/>
    </location>
</feature>
<dbReference type="GO" id="GO:0042910">
    <property type="term" value="F:xenobiotic transmembrane transporter activity"/>
    <property type="evidence" value="ECO:0007669"/>
    <property type="project" value="InterPro"/>
</dbReference>
<protein>
    <submittedName>
        <fullName evidence="8">Putative efflux protein, MATE family</fullName>
    </submittedName>
</protein>
<dbReference type="InterPro" id="IPR047135">
    <property type="entry name" value="YsiQ"/>
</dbReference>
<keyword evidence="2" id="KW-0813">Transport</keyword>
<dbReference type="PANTHER" id="PTHR42925">
    <property type="entry name" value="MULTIDRUG AND TOXIN EFFLUX PROTEIN MATE FAMILY"/>
    <property type="match status" value="1"/>
</dbReference>
<proteinExistence type="predicted"/>
<dbReference type="PIRSF" id="PIRSF006603">
    <property type="entry name" value="DinF"/>
    <property type="match status" value="1"/>
</dbReference>
<evidence type="ECO:0000313" key="9">
    <source>
        <dbReference type="Proteomes" id="UP000186513"/>
    </source>
</evidence>
<dbReference type="EMBL" id="FPKR01000009">
    <property type="protein sequence ID" value="SFZ77534.1"/>
    <property type="molecule type" value="Genomic_DNA"/>
</dbReference>
<dbReference type="STRING" id="1121279.SAMN02745887_02476"/>
<feature type="transmembrane region" description="Helical" evidence="7">
    <location>
        <begin position="89"/>
        <end position="112"/>
    </location>
</feature>
<evidence type="ECO:0000256" key="3">
    <source>
        <dbReference type="ARBA" id="ARBA00022475"/>
    </source>
</evidence>
<evidence type="ECO:0000256" key="4">
    <source>
        <dbReference type="ARBA" id="ARBA00022692"/>
    </source>
</evidence>
<dbReference type="GO" id="GO:0005886">
    <property type="term" value="C:plasma membrane"/>
    <property type="evidence" value="ECO:0007669"/>
    <property type="project" value="UniProtKB-SubCell"/>
</dbReference>
<keyword evidence="4 7" id="KW-0812">Transmembrane</keyword>
<keyword evidence="9" id="KW-1185">Reference proteome</keyword>
<dbReference type="AlphaFoldDB" id="A0A1K2HL71"/>
<dbReference type="NCBIfam" id="TIGR00797">
    <property type="entry name" value="matE"/>
    <property type="match status" value="1"/>
</dbReference>
<evidence type="ECO:0000256" key="1">
    <source>
        <dbReference type="ARBA" id="ARBA00004429"/>
    </source>
</evidence>
<keyword evidence="6 7" id="KW-0472">Membrane</keyword>
<feature type="transmembrane region" description="Helical" evidence="7">
    <location>
        <begin position="132"/>
        <end position="153"/>
    </location>
</feature>
<organism evidence="8 9">
    <name type="scientific">Chitinimonas taiwanensis DSM 18899</name>
    <dbReference type="NCBI Taxonomy" id="1121279"/>
    <lineage>
        <taxon>Bacteria</taxon>
        <taxon>Pseudomonadati</taxon>
        <taxon>Pseudomonadota</taxon>
        <taxon>Betaproteobacteria</taxon>
        <taxon>Neisseriales</taxon>
        <taxon>Chitinibacteraceae</taxon>
        <taxon>Chitinimonas</taxon>
    </lineage>
</organism>
<evidence type="ECO:0000256" key="2">
    <source>
        <dbReference type="ARBA" id="ARBA00022448"/>
    </source>
</evidence>
<evidence type="ECO:0000256" key="6">
    <source>
        <dbReference type="ARBA" id="ARBA00023136"/>
    </source>
</evidence>